<evidence type="ECO:0000256" key="3">
    <source>
        <dbReference type="ARBA" id="ARBA00023163"/>
    </source>
</evidence>
<proteinExistence type="predicted"/>
<reference evidence="5 6" key="1">
    <citation type="submission" date="2019-11" db="EMBL/GenBank/DDBJ databases">
        <title>Acidiferrimicrobium australis gen. nov., sp. nov., an acidophilic and obligately heterotrophic, member of the Actinobacteria that catalyses dissimilatory oxido- reduction of iron isolated from metal-rich acidic water in Chile.</title>
        <authorList>
            <person name="Gonzalez D."/>
            <person name="Huber K."/>
            <person name="Hedrich S."/>
            <person name="Rojas-Villalobos C."/>
            <person name="Quatrini R."/>
            <person name="Dinamarca M.A."/>
            <person name="Schwarz A."/>
            <person name="Canales C."/>
            <person name="Nancucheo I."/>
        </authorList>
    </citation>
    <scope>NUCLEOTIDE SEQUENCE [LARGE SCALE GENOMIC DNA]</scope>
    <source>
        <strain evidence="5 6">USS-CCA1</strain>
    </source>
</reference>
<feature type="non-terminal residue" evidence="5">
    <location>
        <position position="1"/>
    </location>
</feature>
<dbReference type="CDD" id="cd06170">
    <property type="entry name" value="LuxR_C_like"/>
    <property type="match status" value="1"/>
</dbReference>
<sequence>RALVAARAMGADPLVDAATALARRARLDVDADAPAPDPAVEDPLVPFGLTEREREVLELVALGRSNPEIAERLYISRKTVSVHVSNLVAKLGVSGRLEAAALAHRLGTTP</sequence>
<organism evidence="5 6">
    <name type="scientific">Acidiferrimicrobium australe</name>
    <dbReference type="NCBI Taxonomy" id="2664430"/>
    <lineage>
        <taxon>Bacteria</taxon>
        <taxon>Bacillati</taxon>
        <taxon>Actinomycetota</taxon>
        <taxon>Acidimicrobiia</taxon>
        <taxon>Acidimicrobiales</taxon>
        <taxon>Acidimicrobiaceae</taxon>
        <taxon>Acidiferrimicrobium</taxon>
    </lineage>
</organism>
<keyword evidence="6" id="KW-1185">Reference proteome</keyword>
<dbReference type="PANTHER" id="PTHR44688">
    <property type="entry name" value="DNA-BINDING TRANSCRIPTIONAL ACTIVATOR DEVR_DOSR"/>
    <property type="match status" value="1"/>
</dbReference>
<dbReference type="InterPro" id="IPR000792">
    <property type="entry name" value="Tscrpt_reg_LuxR_C"/>
</dbReference>
<gene>
    <name evidence="5" type="ORF">GHK86_09650</name>
</gene>
<dbReference type="InterPro" id="IPR016032">
    <property type="entry name" value="Sig_transdc_resp-reg_C-effctor"/>
</dbReference>
<dbReference type="PROSITE" id="PS00622">
    <property type="entry name" value="HTH_LUXR_1"/>
    <property type="match status" value="1"/>
</dbReference>
<dbReference type="Gene3D" id="1.10.10.10">
    <property type="entry name" value="Winged helix-like DNA-binding domain superfamily/Winged helix DNA-binding domain"/>
    <property type="match status" value="1"/>
</dbReference>
<dbReference type="PRINTS" id="PR00038">
    <property type="entry name" value="HTHLUXR"/>
</dbReference>
<dbReference type="PANTHER" id="PTHR44688:SF16">
    <property type="entry name" value="DNA-BINDING TRANSCRIPTIONAL ACTIVATOR DEVR_DOSR"/>
    <property type="match status" value="1"/>
</dbReference>
<dbReference type="SMART" id="SM00421">
    <property type="entry name" value="HTH_LUXR"/>
    <property type="match status" value="1"/>
</dbReference>
<comment type="caution">
    <text evidence="5">The sequence shown here is derived from an EMBL/GenBank/DDBJ whole genome shotgun (WGS) entry which is preliminary data.</text>
</comment>
<evidence type="ECO:0000313" key="5">
    <source>
        <dbReference type="EMBL" id="MST32980.1"/>
    </source>
</evidence>
<feature type="domain" description="HTH luxR-type" evidence="4">
    <location>
        <begin position="40"/>
        <end position="107"/>
    </location>
</feature>
<name>A0ABW9QT14_9ACTN</name>
<keyword evidence="2" id="KW-0238">DNA-binding</keyword>
<evidence type="ECO:0000256" key="1">
    <source>
        <dbReference type="ARBA" id="ARBA00023015"/>
    </source>
</evidence>
<dbReference type="Proteomes" id="UP000437736">
    <property type="component" value="Unassembled WGS sequence"/>
</dbReference>
<evidence type="ECO:0000259" key="4">
    <source>
        <dbReference type="PROSITE" id="PS50043"/>
    </source>
</evidence>
<evidence type="ECO:0000313" key="6">
    <source>
        <dbReference type="Proteomes" id="UP000437736"/>
    </source>
</evidence>
<dbReference type="SUPFAM" id="SSF46894">
    <property type="entry name" value="C-terminal effector domain of the bipartite response regulators"/>
    <property type="match status" value="1"/>
</dbReference>
<protein>
    <submittedName>
        <fullName evidence="5">Winged helix-turn-helix transcriptional regulator</fullName>
    </submittedName>
</protein>
<evidence type="ECO:0000256" key="2">
    <source>
        <dbReference type="ARBA" id="ARBA00023125"/>
    </source>
</evidence>
<dbReference type="Pfam" id="PF00196">
    <property type="entry name" value="GerE"/>
    <property type="match status" value="1"/>
</dbReference>
<keyword evidence="1" id="KW-0805">Transcription regulation</keyword>
<dbReference type="EMBL" id="WJHE01000444">
    <property type="protein sequence ID" value="MST32980.1"/>
    <property type="molecule type" value="Genomic_DNA"/>
</dbReference>
<accession>A0ABW9QT14</accession>
<dbReference type="InterPro" id="IPR036388">
    <property type="entry name" value="WH-like_DNA-bd_sf"/>
</dbReference>
<keyword evidence="3" id="KW-0804">Transcription</keyword>
<dbReference type="PROSITE" id="PS50043">
    <property type="entry name" value="HTH_LUXR_2"/>
    <property type="match status" value="1"/>
</dbReference>